<feature type="transmembrane region" description="Helical" evidence="1">
    <location>
        <begin position="20"/>
        <end position="41"/>
    </location>
</feature>
<dbReference type="InterPro" id="IPR012902">
    <property type="entry name" value="N_methyl_site"/>
</dbReference>
<dbReference type="InterPro" id="IPR045584">
    <property type="entry name" value="Pilin-like"/>
</dbReference>
<dbReference type="Pfam" id="PF07963">
    <property type="entry name" value="N_methyl"/>
    <property type="match status" value="1"/>
</dbReference>
<dbReference type="PROSITE" id="PS00409">
    <property type="entry name" value="PROKAR_NTER_METHYL"/>
    <property type="match status" value="1"/>
</dbReference>
<dbReference type="NCBIfam" id="TIGR02532">
    <property type="entry name" value="IV_pilin_GFxxxE"/>
    <property type="match status" value="1"/>
</dbReference>
<dbReference type="PANTHER" id="PTHR30093">
    <property type="entry name" value="GENERAL SECRETION PATHWAY PROTEIN G"/>
    <property type="match status" value="1"/>
</dbReference>
<feature type="domain" description="DUF1559" evidence="2">
    <location>
        <begin position="42"/>
        <end position="337"/>
    </location>
</feature>
<dbReference type="PANTHER" id="PTHR30093:SF2">
    <property type="entry name" value="TYPE II SECRETION SYSTEM PROTEIN H"/>
    <property type="match status" value="1"/>
</dbReference>
<dbReference type="SUPFAM" id="SSF54523">
    <property type="entry name" value="Pili subunits"/>
    <property type="match status" value="1"/>
</dbReference>
<dbReference type="NCBIfam" id="TIGR04294">
    <property type="entry name" value="pre_pil_HX9DG"/>
    <property type="match status" value="1"/>
</dbReference>
<dbReference type="InterPro" id="IPR011453">
    <property type="entry name" value="DUF1559"/>
</dbReference>
<evidence type="ECO:0000259" key="2">
    <source>
        <dbReference type="Pfam" id="PF07596"/>
    </source>
</evidence>
<protein>
    <submittedName>
        <fullName evidence="3">Type II secretion system protein G</fullName>
    </submittedName>
</protein>
<dbReference type="AlphaFoldDB" id="A0A5C5VEI1"/>
<keyword evidence="1" id="KW-0812">Transmembrane</keyword>
<evidence type="ECO:0000313" key="4">
    <source>
        <dbReference type="Proteomes" id="UP000316714"/>
    </source>
</evidence>
<dbReference type="Proteomes" id="UP000316714">
    <property type="component" value="Unassembled WGS sequence"/>
</dbReference>
<dbReference type="EMBL" id="SIHJ01000001">
    <property type="protein sequence ID" value="TWT37038.1"/>
    <property type="molecule type" value="Genomic_DNA"/>
</dbReference>
<keyword evidence="4" id="KW-1185">Reference proteome</keyword>
<accession>A0A5C5VEI1</accession>
<organism evidence="3 4">
    <name type="scientific">Posidoniimonas corsicana</name>
    <dbReference type="NCBI Taxonomy" id="1938618"/>
    <lineage>
        <taxon>Bacteria</taxon>
        <taxon>Pseudomonadati</taxon>
        <taxon>Planctomycetota</taxon>
        <taxon>Planctomycetia</taxon>
        <taxon>Pirellulales</taxon>
        <taxon>Lacipirellulaceae</taxon>
        <taxon>Posidoniimonas</taxon>
    </lineage>
</organism>
<gene>
    <name evidence="3" type="primary">xcpT_11</name>
    <name evidence="3" type="ORF">KOR34_19850</name>
</gene>
<reference evidence="3 4" key="1">
    <citation type="submission" date="2019-02" db="EMBL/GenBank/DDBJ databases">
        <title>Deep-cultivation of Planctomycetes and their phenomic and genomic characterization uncovers novel biology.</title>
        <authorList>
            <person name="Wiegand S."/>
            <person name="Jogler M."/>
            <person name="Boedeker C."/>
            <person name="Pinto D."/>
            <person name="Vollmers J."/>
            <person name="Rivas-Marin E."/>
            <person name="Kohn T."/>
            <person name="Peeters S.H."/>
            <person name="Heuer A."/>
            <person name="Rast P."/>
            <person name="Oberbeckmann S."/>
            <person name="Bunk B."/>
            <person name="Jeske O."/>
            <person name="Meyerdierks A."/>
            <person name="Storesund J.E."/>
            <person name="Kallscheuer N."/>
            <person name="Luecker S."/>
            <person name="Lage O.M."/>
            <person name="Pohl T."/>
            <person name="Merkel B.J."/>
            <person name="Hornburger P."/>
            <person name="Mueller R.-W."/>
            <person name="Bruemmer F."/>
            <person name="Labrenz M."/>
            <person name="Spormann A.M."/>
            <person name="Op Den Camp H."/>
            <person name="Overmann J."/>
            <person name="Amann R."/>
            <person name="Jetten M.S.M."/>
            <person name="Mascher T."/>
            <person name="Medema M.H."/>
            <person name="Devos D.P."/>
            <person name="Kaster A.-K."/>
            <person name="Ovreas L."/>
            <person name="Rohde M."/>
            <person name="Galperin M.Y."/>
            <person name="Jogler C."/>
        </authorList>
    </citation>
    <scope>NUCLEOTIDE SEQUENCE [LARGE SCALE GENOMIC DNA]</scope>
    <source>
        <strain evidence="3 4">KOR34</strain>
    </source>
</reference>
<keyword evidence="1" id="KW-0472">Membrane</keyword>
<sequence>MSQLNHTSRRPVGRVSGFTLVELLVVIAIIGTLVALLLPAVQSARESARRNTCLNNMKQLQSALLQYDTALRKLPGYVNSLEDVTSPKDGNGQFRTARRASWVVMTFPYMEQTALYDLWASNWPDSPPASLNTQMVNSIEGLVCPSDPPEDPAAPALSYVANAGQSFADSNRASPDESVANGVFFDLSKNLNVEGPSDGREASPAAQCSIDYVSANDGTSKTLMLSENIHALYWTYTPYANPTNNNSDVPDSKQHFGFVWHNAIADDSNTVEFDETKTSRINGLTDQLPPSVMNPMAPSSEVSFRPGYGYPNSAHSGGVNVAFCDGHLIFLTENIDPKVYAQLMTSNYKRSSYVQNGVADRKLPQPSDSEY</sequence>
<dbReference type="Pfam" id="PF07596">
    <property type="entry name" value="SBP_bac_10"/>
    <property type="match status" value="1"/>
</dbReference>
<proteinExistence type="predicted"/>
<name>A0A5C5VEI1_9BACT</name>
<comment type="caution">
    <text evidence="3">The sequence shown here is derived from an EMBL/GenBank/DDBJ whole genome shotgun (WGS) entry which is preliminary data.</text>
</comment>
<dbReference type="Gene3D" id="3.30.700.10">
    <property type="entry name" value="Glycoprotein, Type 4 Pilin"/>
    <property type="match status" value="1"/>
</dbReference>
<dbReference type="InterPro" id="IPR027558">
    <property type="entry name" value="Pre_pil_HX9DG_C"/>
</dbReference>
<evidence type="ECO:0000256" key="1">
    <source>
        <dbReference type="SAM" id="Phobius"/>
    </source>
</evidence>
<evidence type="ECO:0000313" key="3">
    <source>
        <dbReference type="EMBL" id="TWT37038.1"/>
    </source>
</evidence>
<dbReference type="RefSeq" id="WP_146565928.1">
    <property type="nucleotide sequence ID" value="NZ_SIHJ01000001.1"/>
</dbReference>
<keyword evidence="1" id="KW-1133">Transmembrane helix</keyword>
<dbReference type="OrthoDB" id="269098at2"/>